<protein>
    <submittedName>
        <fullName evidence="2">Ribonuclease E/G</fullName>
    </submittedName>
</protein>
<evidence type="ECO:0000313" key="2">
    <source>
        <dbReference type="WBParaSite" id="ECPE_0000083901-mRNA-1"/>
    </source>
</evidence>
<sequence>LAEPAATAGRVKPPDRQASSQQDDRNRSPAESDQQTEADDDIIVSPLKVKPIPVPVERLDDDADSTVEVRYST</sequence>
<dbReference type="AlphaFoldDB" id="A0A183A1K4"/>
<feature type="region of interest" description="Disordered" evidence="1">
    <location>
        <begin position="1"/>
        <end position="49"/>
    </location>
</feature>
<reference evidence="2" key="1">
    <citation type="submission" date="2016-06" db="UniProtKB">
        <authorList>
            <consortium name="WormBaseParasite"/>
        </authorList>
    </citation>
    <scope>IDENTIFICATION</scope>
</reference>
<proteinExistence type="predicted"/>
<evidence type="ECO:0000256" key="1">
    <source>
        <dbReference type="SAM" id="MobiDB-lite"/>
    </source>
</evidence>
<dbReference type="WBParaSite" id="ECPE_0000083901-mRNA-1">
    <property type="protein sequence ID" value="ECPE_0000083901-mRNA-1"/>
    <property type="gene ID" value="ECPE_0000083901"/>
</dbReference>
<accession>A0A183A1K4</accession>
<organism evidence="2">
    <name type="scientific">Echinostoma caproni</name>
    <dbReference type="NCBI Taxonomy" id="27848"/>
    <lineage>
        <taxon>Eukaryota</taxon>
        <taxon>Metazoa</taxon>
        <taxon>Spiralia</taxon>
        <taxon>Lophotrochozoa</taxon>
        <taxon>Platyhelminthes</taxon>
        <taxon>Trematoda</taxon>
        <taxon>Digenea</taxon>
        <taxon>Plagiorchiida</taxon>
        <taxon>Echinostomata</taxon>
        <taxon>Echinostomatoidea</taxon>
        <taxon>Echinostomatidae</taxon>
        <taxon>Echinostoma</taxon>
    </lineage>
</organism>
<name>A0A183A1K4_9TREM</name>